<organism evidence="1 2">
    <name type="scientific">Winkia neuii subsp. anitrata</name>
    <dbReference type="NCBI Taxonomy" id="29318"/>
    <lineage>
        <taxon>Bacteria</taxon>
        <taxon>Bacillati</taxon>
        <taxon>Actinomycetota</taxon>
        <taxon>Actinomycetes</taxon>
        <taxon>Actinomycetales</taxon>
        <taxon>Actinomycetaceae</taxon>
        <taxon>Winkia</taxon>
    </lineage>
</organism>
<dbReference type="AlphaFoldDB" id="A0AB38XPD0"/>
<dbReference type="RefSeq" id="WP_004807101.1">
    <property type="nucleotide sequence ID" value="NZ_CP116394.1"/>
</dbReference>
<proteinExistence type="predicted"/>
<evidence type="ECO:0000313" key="2">
    <source>
        <dbReference type="Proteomes" id="UP001211044"/>
    </source>
</evidence>
<name>A0AB38XPD0_9ACTO</name>
<dbReference type="KEGG" id="wne:PIG85_00270"/>
<dbReference type="Proteomes" id="UP001211044">
    <property type="component" value="Chromosome"/>
</dbReference>
<gene>
    <name evidence="1" type="ORF">PIG85_00270</name>
</gene>
<accession>A0AB38XPD0</accession>
<dbReference type="EMBL" id="CP116394">
    <property type="protein sequence ID" value="WCE46114.1"/>
    <property type="molecule type" value="Genomic_DNA"/>
</dbReference>
<reference evidence="1" key="1">
    <citation type="submission" date="2023-01" db="EMBL/GenBank/DDBJ databases">
        <title>Comparative Genomic Analysis of the Clinically-Derived Winkia Strain NY0527 Provides Evidence into the Taxonomic Reassignment of Winkia neuii and Characterizes Their Virulence Traits.</title>
        <authorList>
            <person name="Cai X."/>
            <person name="Peng Y."/>
            <person name="Li M."/>
            <person name="Qiu Y."/>
            <person name="Wang Y."/>
            <person name="Xu L."/>
            <person name="Hou Q."/>
        </authorList>
    </citation>
    <scope>NUCLEOTIDE SEQUENCE</scope>
    <source>
        <strain evidence="1">NY0527</strain>
    </source>
</reference>
<protein>
    <submittedName>
        <fullName evidence="1">Uncharacterized protein</fullName>
    </submittedName>
</protein>
<evidence type="ECO:0000313" key="1">
    <source>
        <dbReference type="EMBL" id="WCE46114.1"/>
    </source>
</evidence>
<sequence>MDVTNSMFAQANIPAEGDFERVYSTATLVLRATPTFLTHWARGVNVYFAPVTALLGFGFGWLPQDATPAQSVLLDHAKAQEIGADTDVLFERAMANVVTKAKQQLAARTDVLGAPIPLVEAKLGGTEAARIAGPGDEGAAFLLLSGALAKTRQWLVDNRGWKNPLVMPLSDRRIWFFDEDVDAVQSALTMAVGRGVSEHTICPLPFSISRAGDLSEYALEQTHPGFSTWMQIRLGLLEDAYTQQGKVCEASPAAYGQVAPFEIGADPASPEHPASFTALVPAPLSSVPAADYIAFLPNSEPGEEPDFTDSIKISFAQARQVWPEGFQIDDSVWPLRYKVNGFPDVATQAELSARAL</sequence>